<dbReference type="PANTHER" id="PTHR33434">
    <property type="entry name" value="DEGV DOMAIN-CONTAINING PROTEIN DR_1986-RELATED"/>
    <property type="match status" value="1"/>
</dbReference>
<keyword evidence="2" id="KW-0446">Lipid-binding</keyword>
<dbReference type="Gene3D" id="3.30.1180.10">
    <property type="match status" value="1"/>
</dbReference>
<dbReference type="AlphaFoldDB" id="A0A8J6P759"/>
<protein>
    <submittedName>
        <fullName evidence="3">DegV family protein</fullName>
    </submittedName>
</protein>
<dbReference type="NCBIfam" id="TIGR00762">
    <property type="entry name" value="DegV"/>
    <property type="match status" value="1"/>
</dbReference>
<name>A0A8J6P759_9FIRM</name>
<sequence length="294" mass="32876">MKDTFQLITDMNSDLPLNFAKEHNIEIMLMGYNVDGTEYLTSEHPENLDPKEFYDRMRKGAVTKTVALETELCRDTLKKFLDQDKDVLYIAFSSGLSSTCQNSMRVAEELQQEYPHRKVRVVDSLSASLGQGLLVHYAAGLRDEGKGVDEVAKAVEGNRLKFCHYFTVDDLHFLHRGGRVSKTTAVVGSMLGIKPVLHVDDEGHLIAVGKVRGRKQALTALVDHMEKKVGREENKIVFISHGDCEEEAKFVADLVRKRFGIKSFLINYIGPSIGSHSGPGTVALFFVGENRTEK</sequence>
<dbReference type="EMBL" id="JACRTL010000002">
    <property type="protein sequence ID" value="MBC8610575.1"/>
    <property type="molecule type" value="Genomic_DNA"/>
</dbReference>
<dbReference type="GO" id="GO:0008289">
    <property type="term" value="F:lipid binding"/>
    <property type="evidence" value="ECO:0007669"/>
    <property type="project" value="UniProtKB-KW"/>
</dbReference>
<dbReference type="Pfam" id="PF02645">
    <property type="entry name" value="DegV"/>
    <property type="match status" value="1"/>
</dbReference>
<dbReference type="InterPro" id="IPR043168">
    <property type="entry name" value="DegV_C"/>
</dbReference>
<dbReference type="PROSITE" id="PS51482">
    <property type="entry name" value="DEGV"/>
    <property type="match status" value="1"/>
</dbReference>
<gene>
    <name evidence="3" type="ORF">H8702_05490</name>
</gene>
<dbReference type="Proteomes" id="UP000632659">
    <property type="component" value="Unassembled WGS sequence"/>
</dbReference>
<dbReference type="InterPro" id="IPR003797">
    <property type="entry name" value="DegV"/>
</dbReference>
<dbReference type="InterPro" id="IPR050270">
    <property type="entry name" value="DegV_domain_contain"/>
</dbReference>
<reference evidence="3" key="1">
    <citation type="submission" date="2020-08" db="EMBL/GenBank/DDBJ databases">
        <title>Genome public.</title>
        <authorList>
            <person name="Liu C."/>
            <person name="Sun Q."/>
        </authorList>
    </citation>
    <scope>NUCLEOTIDE SEQUENCE</scope>
    <source>
        <strain evidence="3">NSJ-15</strain>
    </source>
</reference>
<evidence type="ECO:0000313" key="3">
    <source>
        <dbReference type="EMBL" id="MBC8610575.1"/>
    </source>
</evidence>
<dbReference type="Gene3D" id="3.40.50.10170">
    <property type="match status" value="1"/>
</dbReference>
<evidence type="ECO:0000313" key="4">
    <source>
        <dbReference type="Proteomes" id="UP000632659"/>
    </source>
</evidence>
<organism evidence="3 4">
    <name type="scientific">Massiliimalia timonensis</name>
    <dbReference type="NCBI Taxonomy" id="1987501"/>
    <lineage>
        <taxon>Bacteria</taxon>
        <taxon>Bacillati</taxon>
        <taxon>Bacillota</taxon>
        <taxon>Clostridia</taxon>
        <taxon>Eubacteriales</taxon>
        <taxon>Oscillospiraceae</taxon>
        <taxon>Massiliimalia</taxon>
    </lineage>
</organism>
<dbReference type="PANTHER" id="PTHR33434:SF3">
    <property type="entry name" value="DEGV DOMAIN-CONTAINING PROTEIN YITS"/>
    <property type="match status" value="1"/>
</dbReference>
<proteinExistence type="predicted"/>
<accession>A0A8J6P759</accession>
<keyword evidence="4" id="KW-1185">Reference proteome</keyword>
<dbReference type="RefSeq" id="WP_187536361.1">
    <property type="nucleotide sequence ID" value="NZ_JACRTL010000002.1"/>
</dbReference>
<comment type="caution">
    <text evidence="3">The sequence shown here is derived from an EMBL/GenBank/DDBJ whole genome shotgun (WGS) entry which is preliminary data.</text>
</comment>
<evidence type="ECO:0000256" key="2">
    <source>
        <dbReference type="ARBA" id="ARBA00023121"/>
    </source>
</evidence>
<evidence type="ECO:0000256" key="1">
    <source>
        <dbReference type="ARBA" id="ARBA00003238"/>
    </source>
</evidence>
<comment type="function">
    <text evidence="1">May bind long-chain fatty acids, such as palmitate, and may play a role in lipid transport or fatty acid metabolism.</text>
</comment>
<dbReference type="SUPFAM" id="SSF82549">
    <property type="entry name" value="DAK1/DegV-like"/>
    <property type="match status" value="1"/>
</dbReference>